<organism evidence="1 2">
    <name type="scientific">Sedimentitalea arenosa</name>
    <dbReference type="NCBI Taxonomy" id="2798803"/>
    <lineage>
        <taxon>Bacteria</taxon>
        <taxon>Pseudomonadati</taxon>
        <taxon>Pseudomonadota</taxon>
        <taxon>Alphaproteobacteria</taxon>
        <taxon>Rhodobacterales</taxon>
        <taxon>Paracoccaceae</taxon>
        <taxon>Sedimentitalea</taxon>
    </lineage>
</organism>
<accession>A0A8J7LQY4</accession>
<proteinExistence type="predicted"/>
<keyword evidence="2" id="KW-1185">Reference proteome</keyword>
<gene>
    <name evidence="1" type="ORF">JF290_01760</name>
</gene>
<sequence length="338" mass="38359">MNAPDRYPDTKDEPVTFVTIAFSGDLALIRLQARSMARFLRPEEVGEILLVMNEADETALRRALTSLAADYGPHREKLRILTGDEVLMGRERTRQPTLFERVYVENRFRLPFLRRGGWRGGNGYRMQQALKLASARAARFRRMVILDGKNIFLRAPRPNEWFAADGRARLAYETVGPAFHRNWLRESLDMLDVRVPPEKVQETSGYTTPYPVSRRLVLDVLDALESRHGSVQSVFAGKRRPSEFMLIFAFCLKHFGGPHAVFENVEKEQVGLWDSFDAQARDKALTAAETDTPLTFGLHRNTVSQLDAVGRRRIVTLFAERGIDISTVVPDASPAQDD</sequence>
<reference evidence="1" key="1">
    <citation type="submission" date="2020-12" db="EMBL/GenBank/DDBJ databases">
        <title>Sedimentitalea sp. nov., isolated from sand in Incheon.</title>
        <authorList>
            <person name="Kim W."/>
        </authorList>
    </citation>
    <scope>NUCLEOTIDE SEQUENCE</scope>
    <source>
        <strain evidence="1">CAU 1593</strain>
    </source>
</reference>
<dbReference type="Pfam" id="PF20102">
    <property type="entry name" value="DUF6492"/>
    <property type="match status" value="1"/>
</dbReference>
<dbReference type="InterPro" id="IPR045499">
    <property type="entry name" value="DUF6492"/>
</dbReference>
<dbReference type="RefSeq" id="WP_199023004.1">
    <property type="nucleotide sequence ID" value="NZ_JAELVR010000001.1"/>
</dbReference>
<dbReference type="Proteomes" id="UP000619079">
    <property type="component" value="Unassembled WGS sequence"/>
</dbReference>
<comment type="caution">
    <text evidence="1">The sequence shown here is derived from an EMBL/GenBank/DDBJ whole genome shotgun (WGS) entry which is preliminary data.</text>
</comment>
<dbReference type="AlphaFoldDB" id="A0A8J7LQY4"/>
<protein>
    <submittedName>
        <fullName evidence="1">Uncharacterized protein</fullName>
    </submittedName>
</protein>
<evidence type="ECO:0000313" key="1">
    <source>
        <dbReference type="EMBL" id="MBJ6370239.1"/>
    </source>
</evidence>
<dbReference type="EMBL" id="JAELVR010000001">
    <property type="protein sequence ID" value="MBJ6370239.1"/>
    <property type="molecule type" value="Genomic_DNA"/>
</dbReference>
<name>A0A8J7LQY4_9RHOB</name>
<evidence type="ECO:0000313" key="2">
    <source>
        <dbReference type="Proteomes" id="UP000619079"/>
    </source>
</evidence>